<feature type="region of interest" description="Disordered" evidence="9">
    <location>
        <begin position="571"/>
        <end position="596"/>
    </location>
</feature>
<dbReference type="GO" id="GO:0042575">
    <property type="term" value="C:DNA polymerase complex"/>
    <property type="evidence" value="ECO:0007669"/>
    <property type="project" value="UniProtKB-ARBA"/>
</dbReference>
<feature type="region of interest" description="Disordered" evidence="9">
    <location>
        <begin position="142"/>
        <end position="237"/>
    </location>
</feature>
<dbReference type="PROSITE" id="PS50878">
    <property type="entry name" value="RT_POL"/>
    <property type="match status" value="1"/>
</dbReference>
<keyword evidence="6" id="KW-0378">Hydrolase</keyword>
<keyword evidence="3" id="KW-0548">Nucleotidyltransferase</keyword>
<evidence type="ECO:0000256" key="2">
    <source>
        <dbReference type="ARBA" id="ARBA00022679"/>
    </source>
</evidence>
<dbReference type="InterPro" id="IPR043502">
    <property type="entry name" value="DNA/RNA_pol_sf"/>
</dbReference>
<gene>
    <name evidence="12" type="ORF">V9T40_003968</name>
</gene>
<dbReference type="InterPro" id="IPR043128">
    <property type="entry name" value="Rev_trsase/Diguanyl_cyclase"/>
</dbReference>
<keyword evidence="8" id="KW-0175">Coiled coil</keyword>
<keyword evidence="13" id="KW-1185">Reference proteome</keyword>
<dbReference type="Gene3D" id="3.30.70.270">
    <property type="match status" value="2"/>
</dbReference>
<dbReference type="GO" id="GO:0004519">
    <property type="term" value="F:endonuclease activity"/>
    <property type="evidence" value="ECO:0007669"/>
    <property type="project" value="UniProtKB-KW"/>
</dbReference>
<dbReference type="GO" id="GO:0015074">
    <property type="term" value="P:DNA integration"/>
    <property type="evidence" value="ECO:0007669"/>
    <property type="project" value="InterPro"/>
</dbReference>
<dbReference type="Gene3D" id="3.30.420.10">
    <property type="entry name" value="Ribonuclease H-like superfamily/Ribonuclease H"/>
    <property type="match status" value="1"/>
</dbReference>
<name>A0AAN9TGM1_9HEMI</name>
<feature type="compositionally biased region" description="Basic and acidic residues" evidence="9">
    <location>
        <begin position="582"/>
        <end position="593"/>
    </location>
</feature>
<feature type="region of interest" description="Disordered" evidence="9">
    <location>
        <begin position="2110"/>
        <end position="2163"/>
    </location>
</feature>
<dbReference type="GO" id="GO:0003964">
    <property type="term" value="F:RNA-directed DNA polymerase activity"/>
    <property type="evidence" value="ECO:0007669"/>
    <property type="project" value="UniProtKB-KW"/>
</dbReference>
<evidence type="ECO:0000256" key="8">
    <source>
        <dbReference type="SAM" id="Coils"/>
    </source>
</evidence>
<feature type="region of interest" description="Disordered" evidence="9">
    <location>
        <begin position="891"/>
        <end position="923"/>
    </location>
</feature>
<dbReference type="InterPro" id="IPR012337">
    <property type="entry name" value="RNaseH-like_sf"/>
</dbReference>
<evidence type="ECO:0000313" key="13">
    <source>
        <dbReference type="Proteomes" id="UP001367676"/>
    </source>
</evidence>
<evidence type="ECO:0000256" key="6">
    <source>
        <dbReference type="ARBA" id="ARBA00022801"/>
    </source>
</evidence>
<feature type="compositionally biased region" description="Basic and acidic residues" evidence="9">
    <location>
        <begin position="2115"/>
        <end position="2137"/>
    </location>
</feature>
<feature type="region of interest" description="Disordered" evidence="9">
    <location>
        <begin position="2372"/>
        <end position="2392"/>
    </location>
</feature>
<evidence type="ECO:0000256" key="4">
    <source>
        <dbReference type="ARBA" id="ARBA00022722"/>
    </source>
</evidence>
<accession>A0AAN9TGM1</accession>
<dbReference type="Pfam" id="PF17921">
    <property type="entry name" value="Integrase_H2C2"/>
    <property type="match status" value="1"/>
</dbReference>
<feature type="compositionally biased region" description="Basic and acidic residues" evidence="9">
    <location>
        <begin position="150"/>
        <end position="165"/>
    </location>
</feature>
<dbReference type="InterPro" id="IPR041588">
    <property type="entry name" value="Integrase_H2C2"/>
</dbReference>
<feature type="compositionally biased region" description="Low complexity" evidence="9">
    <location>
        <begin position="2287"/>
        <end position="2297"/>
    </location>
</feature>
<dbReference type="InterPro" id="IPR000477">
    <property type="entry name" value="RT_dom"/>
</dbReference>
<evidence type="ECO:0000259" key="11">
    <source>
        <dbReference type="PROSITE" id="PS50994"/>
    </source>
</evidence>
<feature type="domain" description="Integrase catalytic" evidence="11">
    <location>
        <begin position="1765"/>
        <end position="1931"/>
    </location>
</feature>
<feature type="compositionally biased region" description="Polar residues" evidence="9">
    <location>
        <begin position="56"/>
        <end position="70"/>
    </location>
</feature>
<dbReference type="Pfam" id="PF00078">
    <property type="entry name" value="RVT_1"/>
    <property type="match status" value="1"/>
</dbReference>
<evidence type="ECO:0000256" key="1">
    <source>
        <dbReference type="ARBA" id="ARBA00012493"/>
    </source>
</evidence>
<keyword evidence="7" id="KW-0695">RNA-directed DNA polymerase</keyword>
<dbReference type="SUPFAM" id="SSF56672">
    <property type="entry name" value="DNA/RNA polymerases"/>
    <property type="match status" value="1"/>
</dbReference>
<dbReference type="InterPro" id="IPR036397">
    <property type="entry name" value="RNaseH_sf"/>
</dbReference>
<dbReference type="Gene3D" id="1.10.340.70">
    <property type="match status" value="1"/>
</dbReference>
<feature type="compositionally biased region" description="Polar residues" evidence="9">
    <location>
        <begin position="182"/>
        <end position="195"/>
    </location>
</feature>
<feature type="region of interest" description="Disordered" evidence="9">
    <location>
        <begin position="270"/>
        <end position="350"/>
    </location>
</feature>
<feature type="compositionally biased region" description="Polar residues" evidence="9">
    <location>
        <begin position="298"/>
        <end position="307"/>
    </location>
</feature>
<evidence type="ECO:0000313" key="12">
    <source>
        <dbReference type="EMBL" id="KAK7586092.1"/>
    </source>
</evidence>
<feature type="compositionally biased region" description="Low complexity" evidence="9">
    <location>
        <begin position="2260"/>
        <end position="2275"/>
    </location>
</feature>
<sequence length="2618" mass="298737">MAAHGNGDHRVSPSIRDTDDDSDHRDLSEQLSDVTLVNSPGPSVIETSAFADVPFTPSSTHRMNTRQRTQGDPPPPIWPMTGARTSTRGRGRQQSRSAPTTPGRGFSPRPGAGRGYGRGRAAPPAGISVTAEVHDVDPTLQFADADAEIPAERSNSRDRVEDSNRYEPYVPPPARTGGGAQRDQQVPMNRTNTSAPARGSMSRGGASFRQFSRAQQNQYSLSHEQGHVTSHQSSSQPTLFEQQMATLMSSVNATLVALNARVSSLEGNRVPEPRVHFGVPPVSDPSRRSSASPASGSFEPNHSSTQRLPGENSYASLPRMPRLNTYTFEAPDDPSDPNETGGSRRSGRGRERMWRSVFQHFAGDEHPEKSFVLEELESGNSVSDSITKAFLRKKSVENFQGDNDRRTVCEFIREFDRAFTCMPDNRNRCDMLRAHIDENACKWTKQNFAMTLSYLDLCVHLLKLYWRPQKRHQLYGKFIHEIYDERGRASFEDYVTERYYQLLDTRMLDERQIMLEFQHKCPSKLALIVTPEYFVDFPTLAAQLMLDSVLRYEKNRLKVFGLSKPAPYSIMARPGPPSQRTNTDHGVEPGERRPYRRFVRPPPAVNAIASAESVYGAEYSDEENEYVDYEGYEYYFADDEEAVEEEDEPLEEKSSGVAAVTVMQPSALPTIPRWKDFELMGNLMGEVFFKAATGETNFNGVTRRTYEYELLNPSIRLDNLRDKIRGAKHKISKKVLIMLSGEELVTKPDKDKIMELLKNVYFELFQHHSVLEIVMAKPLPHPETSEQYWTDFSIVNAAYYHLSLDLPAPYKERVRLAETYQAVGRMSAEKERKRHLYFVAPNGSPRLTINEGSYQTVRGAQEDEELLTWSTPAIMRFNTILTQLLEFGGRRKEAPATESKELGTSRGQGAPAPAIGEAKPEAPRKVAEVTELTASPATTEAVMALSSDEETQFEFLGQRFRVNEINSLCWSSEDEDDDLRRADEPVVQAENEELIIRPRIVEPRIITGYVGLTRATIFCDDGSVASFIPKAFVEKIIRENPTMKVVTFSQKPQIYGLAEPGKNMKKVDTLVHVRIELRNGDSSKFFQLVAEMPETFGHDVMFGRNVYDALRITYDYDTSEMVFGNRKFSDFRVPMRTPFICAEVAPVRDDVAAIIEEVIGEFTLDEELKAELRCTFHRHAKIFDGAQFGRCNKYTHDFHLNAERIKSFQPKVYPIPQCEKERFREILQTWVDRTIVRDSVARFRSPILMVKKKDGDRRPCIDFRELNKVLEVRGETVPNIAELKTRFHGAQHFSKLDFKEGFLQIPLGESSKQYTAFSFEGKIYEFNVTPYGTMQSSQSFIKALQRVFCDMDAFVAVYVDDVLVFSKTEKEHAKHLELVFAKILDANMTLNPKKCNFFRTEVPYLGFIVSDSGIQADPERIQGLLNIPPPKDLRSLQSFLGLVNFYRDHIPSCAIICEPLHRLTHKQTPFVWSELQERSFEMLKSRIARHILLSHPDFERPFYVQTDASLYGIGGYVYQLTDENRPIIVAICSRLLNRAERNYGTYERELLALVYTIRKYYYMLLGHNIYLITDHQALVHLKGENNFKERLNRWRIELQNFNIVNICHVPGDKNIIADALSRFHKDFIVDTKALYRLPSVNVILRNEHGNYELADVLEQLPRDQQADADCRKFIELAEQTVNSRFRVREGILEYRNRDGKFRTFVPERWRAFLIQEYHLQSQHVGIVKTITILRRQFDWPGLPNEVRSAIKSCEECNLCKRRNLVPQGPQHNSIALEKNDYIAVDYFGPLPGARAGLSKILVVMDIFKKFVRLYPVKLMTTEATLKAMDKYVGEFGAPRRILSDNGRQFDNDRWKKYWLDKGTTPKFVATYRPASNPCERVMATLGDMLRLYTRDKHRRWPNLIKDIQNRINNTEHVTTRVLPCLLQLQKRPKVEALHELVDASDADRLLAEESARANIMKAVDQRRNAHMKRFKKQFELPRGHIVYVRLHQLSDKAKGEAKKLFALFDGPYMMAHLDPPFGHCIGCINKTRELEDLREILQATLNEQRRLRDARDTASHRCYNIEVELFRARQQLAAARGVEAAPARPQLQAAPQPEPLAPQIEELPGQPLDLARGHQPEAERMSVDRPPLDERIDQMLNQQRQEVERRDPSPPEESEAARALRRQIRAQQSLRPHVQQLVQGVDQPSVSGSAMQQAAAALPVVPPRGGAPFMRPAVRRAMAAIPVPPVAAAPPAQVPVQNQLRPNLAVRVDPARESRAVGPVAPAAGSPGAVRRSAEQQPPRPAPAVRQQQQAAQPAPPQHAAEPRPQPQQQPQQQPPRPANPPAAARRQIPVGVPVEQIHLARQEVQRRAIDAYRYQQAALDRPTLRMRHPTRHVPPPPGAAADYNEPRSQTRRRAFELAEQERTLLLAEGRRIQDDWESANRVERLRFQPLIVENGIVGNPLGVYLTVLGIRGDRRFRCWVDTRPHAISMATMGLFNLDETFQRFLDPPYAHYPFLDSSEELATDNASIMLRFTRAGNTIQFPISLTSSWVKDRIIIALDDLRPFITSVDLQNQTFTLRYAAEVERETEFFHSERRFIRSGDGRRRRIGMALQHANDDTHARNLRRWGDRNDDD</sequence>
<feature type="compositionally biased region" description="Basic and acidic residues" evidence="9">
    <location>
        <begin position="891"/>
        <end position="903"/>
    </location>
</feature>
<dbReference type="PANTHER" id="PTHR37984:SF5">
    <property type="entry name" value="PROTEIN NYNRIN-LIKE"/>
    <property type="match status" value="1"/>
</dbReference>
<comment type="caution">
    <text evidence="12">The sequence shown here is derived from an EMBL/GenBank/DDBJ whole genome shotgun (WGS) entry which is preliminary data.</text>
</comment>
<feature type="coiled-coil region" evidence="8">
    <location>
        <begin position="2027"/>
        <end position="2054"/>
    </location>
</feature>
<feature type="region of interest" description="Disordered" evidence="9">
    <location>
        <begin position="1"/>
        <end position="124"/>
    </location>
</feature>
<dbReference type="EC" id="2.7.7.49" evidence="1"/>
<feature type="compositionally biased region" description="Low complexity" evidence="9">
    <location>
        <begin position="288"/>
        <end position="297"/>
    </location>
</feature>
<evidence type="ECO:0000259" key="10">
    <source>
        <dbReference type="PROSITE" id="PS50878"/>
    </source>
</evidence>
<dbReference type="EMBL" id="JBBCAQ010000027">
    <property type="protein sequence ID" value="KAK7586092.1"/>
    <property type="molecule type" value="Genomic_DNA"/>
</dbReference>
<dbReference type="Gene3D" id="3.10.10.10">
    <property type="entry name" value="HIV Type 1 Reverse Transcriptase, subunit A, domain 1"/>
    <property type="match status" value="1"/>
</dbReference>
<dbReference type="PANTHER" id="PTHR37984">
    <property type="entry name" value="PROTEIN CBG26694"/>
    <property type="match status" value="1"/>
</dbReference>
<feature type="region of interest" description="Disordered" evidence="9">
    <location>
        <begin position="2255"/>
        <end position="2329"/>
    </location>
</feature>
<dbReference type="Pfam" id="PF00665">
    <property type="entry name" value="rve"/>
    <property type="match status" value="1"/>
</dbReference>
<dbReference type="InterPro" id="IPR041373">
    <property type="entry name" value="RT_RNaseH"/>
</dbReference>
<dbReference type="Proteomes" id="UP001367676">
    <property type="component" value="Unassembled WGS sequence"/>
</dbReference>
<evidence type="ECO:0000256" key="7">
    <source>
        <dbReference type="ARBA" id="ARBA00022918"/>
    </source>
</evidence>
<keyword evidence="4" id="KW-0540">Nuclease</keyword>
<dbReference type="CDD" id="cd09274">
    <property type="entry name" value="RNase_HI_RT_Ty3"/>
    <property type="match status" value="1"/>
</dbReference>
<feature type="compositionally biased region" description="Polar residues" evidence="9">
    <location>
        <begin position="29"/>
        <end position="41"/>
    </location>
</feature>
<dbReference type="InterPro" id="IPR050951">
    <property type="entry name" value="Retrovirus_Pol_polyprotein"/>
</dbReference>
<evidence type="ECO:0000256" key="3">
    <source>
        <dbReference type="ARBA" id="ARBA00022695"/>
    </source>
</evidence>
<dbReference type="SUPFAM" id="SSF53098">
    <property type="entry name" value="Ribonuclease H-like"/>
    <property type="match status" value="1"/>
</dbReference>
<dbReference type="InterPro" id="IPR001584">
    <property type="entry name" value="Integrase_cat-core"/>
</dbReference>
<reference evidence="12 13" key="1">
    <citation type="submission" date="2024-03" db="EMBL/GenBank/DDBJ databases">
        <title>Adaptation during the transition from Ophiocordyceps entomopathogen to insect associate is accompanied by gene loss and intensified selection.</title>
        <authorList>
            <person name="Ward C.M."/>
            <person name="Onetto C.A."/>
            <person name="Borneman A.R."/>
        </authorList>
    </citation>
    <scope>NUCLEOTIDE SEQUENCE [LARGE SCALE GENOMIC DNA]</scope>
    <source>
        <strain evidence="12">AWRI1</strain>
        <tissue evidence="12">Single Adult Female</tissue>
    </source>
</reference>
<proteinExistence type="predicted"/>
<organism evidence="12 13">
    <name type="scientific">Parthenolecanium corni</name>
    <dbReference type="NCBI Taxonomy" id="536013"/>
    <lineage>
        <taxon>Eukaryota</taxon>
        <taxon>Metazoa</taxon>
        <taxon>Ecdysozoa</taxon>
        <taxon>Arthropoda</taxon>
        <taxon>Hexapoda</taxon>
        <taxon>Insecta</taxon>
        <taxon>Pterygota</taxon>
        <taxon>Neoptera</taxon>
        <taxon>Paraneoptera</taxon>
        <taxon>Hemiptera</taxon>
        <taxon>Sternorrhyncha</taxon>
        <taxon>Coccoidea</taxon>
        <taxon>Coccidae</taxon>
        <taxon>Parthenolecanium</taxon>
    </lineage>
</organism>
<dbReference type="FunFam" id="3.30.70.270:FF:000020">
    <property type="entry name" value="Transposon Tf2-6 polyprotein-like Protein"/>
    <property type="match status" value="1"/>
</dbReference>
<feature type="compositionally biased region" description="Pro residues" evidence="9">
    <location>
        <begin position="2308"/>
        <end position="2325"/>
    </location>
</feature>
<evidence type="ECO:0000256" key="9">
    <source>
        <dbReference type="SAM" id="MobiDB-lite"/>
    </source>
</evidence>
<feature type="domain" description="Reverse transcriptase" evidence="10">
    <location>
        <begin position="1231"/>
        <end position="1409"/>
    </location>
</feature>
<feature type="compositionally biased region" description="Polar residues" evidence="9">
    <location>
        <begin position="209"/>
        <end position="237"/>
    </location>
</feature>
<feature type="compositionally biased region" description="Basic and acidic residues" evidence="9">
    <location>
        <begin position="1"/>
        <end position="11"/>
    </location>
</feature>
<evidence type="ECO:0000256" key="5">
    <source>
        <dbReference type="ARBA" id="ARBA00022759"/>
    </source>
</evidence>
<dbReference type="CDD" id="cd01647">
    <property type="entry name" value="RT_LTR"/>
    <property type="match status" value="1"/>
</dbReference>
<protein>
    <recommendedName>
        <fullName evidence="1">RNA-directed DNA polymerase</fullName>
        <ecNumber evidence="1">2.7.7.49</ecNumber>
    </recommendedName>
</protein>
<dbReference type="GO" id="GO:0003676">
    <property type="term" value="F:nucleic acid binding"/>
    <property type="evidence" value="ECO:0007669"/>
    <property type="project" value="InterPro"/>
</dbReference>
<dbReference type="GO" id="GO:0016787">
    <property type="term" value="F:hydrolase activity"/>
    <property type="evidence" value="ECO:0007669"/>
    <property type="project" value="UniProtKB-KW"/>
</dbReference>
<dbReference type="Pfam" id="PF17917">
    <property type="entry name" value="RT_RNaseH"/>
    <property type="match status" value="1"/>
</dbReference>
<keyword evidence="2" id="KW-0808">Transferase</keyword>
<dbReference type="PROSITE" id="PS50994">
    <property type="entry name" value="INTEGRASE"/>
    <property type="match status" value="1"/>
</dbReference>
<keyword evidence="5" id="KW-0255">Endonuclease</keyword>